<name>A0A7J7HBI1_CAMSI</name>
<dbReference type="FunFam" id="1.20.1560.10:FF:000300">
    <property type="entry name" value="Putative MRP-like ABC transporter"/>
    <property type="match status" value="1"/>
</dbReference>
<feature type="transmembrane region" description="Helical" evidence="12">
    <location>
        <begin position="500"/>
        <end position="523"/>
    </location>
</feature>
<dbReference type="Pfam" id="PF00005">
    <property type="entry name" value="ABC_tran"/>
    <property type="match status" value="2"/>
</dbReference>
<evidence type="ECO:0000256" key="9">
    <source>
        <dbReference type="ARBA" id="ARBA00023136"/>
    </source>
</evidence>
<evidence type="ECO:0000256" key="12">
    <source>
        <dbReference type="SAM" id="Phobius"/>
    </source>
</evidence>
<evidence type="ECO:0000256" key="4">
    <source>
        <dbReference type="ARBA" id="ARBA00022448"/>
    </source>
</evidence>
<dbReference type="PROSITE" id="PS50929">
    <property type="entry name" value="ABC_TM1F"/>
    <property type="match status" value="2"/>
</dbReference>
<keyword evidence="8 12" id="KW-1133">Transmembrane helix</keyword>
<dbReference type="CDD" id="cd18579">
    <property type="entry name" value="ABC_6TM_ABCC_D1"/>
    <property type="match status" value="1"/>
</dbReference>
<dbReference type="InterPro" id="IPR050173">
    <property type="entry name" value="ABC_transporter_C-like"/>
</dbReference>
<dbReference type="FunFam" id="3.40.50.300:FF:000508">
    <property type="entry name" value="ABC transporter C family member 5"/>
    <property type="match status" value="1"/>
</dbReference>
<feature type="transmembrane region" description="Helical" evidence="12">
    <location>
        <begin position="423"/>
        <end position="441"/>
    </location>
</feature>
<dbReference type="InterPro" id="IPR036640">
    <property type="entry name" value="ABC1_TM_sf"/>
</dbReference>
<dbReference type="InterPro" id="IPR003593">
    <property type="entry name" value="AAA+_ATPase"/>
</dbReference>
<keyword evidence="4" id="KW-0813">Transport</keyword>
<sequence>MSQPHYFTNSAADPKVEESYLAETGWAETTHHTLMTQPNPPLQLQQREPSHRSAVDGGVGEAVNAAGARDGEEDAGTASEEAVGGGGVTGGLLVVEGDESDAESDGAVGEGGDGDADKAEHAVLKHCDRRRESEVSIVGFVRRAAKARLPPAVSGLFLYFVGFLGKKASEETLLQEPLLNASSNLTSNGRESNKSSVGGIGAPCSNASIFSILTFSWMGRLIGTGYKKALDLDNVPQLDGVDSVKGVFQIFRTKLAESDSGSDSKITTIKLVKAVIFTTWKEILITALLALVYAFASYVGPYLIDTFVQYLNGHQTFENEGLALVSAFFIAKVVECLSQRHWAFMLQKAGIRARAVLVAMIYKKGLTISGQSKKGHTSGEIINFMSVDTERVADSSWYMHDPWLVILQVGLALVILYKNLGVASIAALVATVLVMLVNVSIGRFQEKFQEKLMASKDKRMKATSEMLRNMRILKLQAWEMKFLSKVIDLRNTEEGWLRKYMYTAAMTTFVFWGAPTFVSVITFEACLLLGIPLESGKILSALATFRILQLPIYCLPETISMMIQTKVSLDRIASFLRLDDLPHDVLEKLPRGSSDIAIEIIDGNFSWDMSSPNPTLKDINIKVSRGMRVAVCGTVGSGKSSLLSCILGEVPKISGTVKLCGTKAYVAQSPWIQSGKIEENILFGDETDRERYEKVLEACSLKKDLEILSFGDQTVIGERGINLSGGQKQRIQIARTIYQDADIYLFDDPFSAVDAHTSSHLFKASTDQSAEDLNIPFQVGSFAFSMIQLLGIIAVMSQQYYIPSARELARLVGVCKAPVIQHFAETISGSTTIRSFDQEPRFKELSMKLIDAHSRPKFYSAAAMEWLCFRLDVLSSITFAFSLVFLISMPTGAIDPSVAGLAVTYGLNLNMLQVSVIWNLCNLKNKIISVERIFQYTSIQSESPLVIEENRPGSQWPSDGDVHIQDLQVRYAPNMPLVLRGLMCTFPAGMKTGIVGRTGSGKSTLIQTLFGIVEPAAGQILIDGIVISSIGLHDLRSRLSIIPQDPTMFEGTVRSNLDPLEAHTDEQIWEALDKCQLGDEVRKKEGKLDSAVTENGENWSMGQRQLVCLGRVLLKKSKVLVLDEATASVDTATDNLIQQTLKQHFTDCTVLTIAHRITSVVDSDMVLLLDHGLIEEFDSPTKLLENKSSSFAKLVAEYSTRSNSNFKKSANS</sequence>
<dbReference type="InterPro" id="IPR044746">
    <property type="entry name" value="ABCC_6TM_D1"/>
</dbReference>
<dbReference type="GO" id="GO:0016020">
    <property type="term" value="C:membrane"/>
    <property type="evidence" value="ECO:0007669"/>
    <property type="project" value="UniProtKB-SubCell"/>
</dbReference>
<dbReference type="CDD" id="cd03250">
    <property type="entry name" value="ABCC_MRP_domain1"/>
    <property type="match status" value="1"/>
</dbReference>
<evidence type="ECO:0000256" key="11">
    <source>
        <dbReference type="SAM" id="MobiDB-lite"/>
    </source>
</evidence>
<protein>
    <recommendedName>
        <fullName evidence="3">ABC-type xenobiotic transporter</fullName>
        <ecNumber evidence="3">7.6.2.2</ecNumber>
    </recommendedName>
</protein>
<keyword evidence="16" id="KW-1185">Reference proteome</keyword>
<comment type="similarity">
    <text evidence="2">Belongs to the ABC transporter superfamily. ABCC family. Conjugate transporter (TC 3.A.1.208) subfamily.</text>
</comment>
<feature type="domain" description="ABC transmembrane type-1" evidence="14">
    <location>
        <begin position="789"/>
        <end position="925"/>
    </location>
</feature>
<comment type="subcellular location">
    <subcellularLocation>
        <location evidence="1">Membrane</location>
        <topology evidence="1">Multi-pass membrane protein</topology>
    </subcellularLocation>
</comment>
<dbReference type="SUPFAM" id="SSF52540">
    <property type="entry name" value="P-loop containing nucleoside triphosphate hydrolases"/>
    <property type="match status" value="2"/>
</dbReference>
<reference evidence="15 16" key="2">
    <citation type="submission" date="2020-07" db="EMBL/GenBank/DDBJ databases">
        <title>Genome assembly of wild tea tree DASZ reveals pedigree and selection history of tea varieties.</title>
        <authorList>
            <person name="Zhang W."/>
        </authorList>
    </citation>
    <scope>NUCLEOTIDE SEQUENCE [LARGE SCALE GENOMIC DNA]</scope>
    <source>
        <strain evidence="16">cv. G240</strain>
        <tissue evidence="15">Leaf</tissue>
    </source>
</reference>
<dbReference type="EMBL" id="JACBKZ010000006">
    <property type="protein sequence ID" value="KAF5949136.1"/>
    <property type="molecule type" value="Genomic_DNA"/>
</dbReference>
<dbReference type="PROSITE" id="PS50893">
    <property type="entry name" value="ABC_TRANSPORTER_2"/>
    <property type="match status" value="2"/>
</dbReference>
<dbReference type="Gene3D" id="1.20.1560.10">
    <property type="entry name" value="ABC transporter type 1, transmembrane domain"/>
    <property type="match status" value="2"/>
</dbReference>
<accession>A0A7J7HBI1</accession>
<dbReference type="Proteomes" id="UP000593564">
    <property type="component" value="Unassembled WGS sequence"/>
</dbReference>
<evidence type="ECO:0000313" key="16">
    <source>
        <dbReference type="Proteomes" id="UP000593564"/>
    </source>
</evidence>
<keyword evidence="5 12" id="KW-0812">Transmembrane</keyword>
<dbReference type="FunFam" id="1.20.1560.10:FF:000003">
    <property type="entry name" value="ABC transporter C family member 10"/>
    <property type="match status" value="1"/>
</dbReference>
<dbReference type="CDD" id="cd03244">
    <property type="entry name" value="ABCC_MRP_domain2"/>
    <property type="match status" value="1"/>
</dbReference>
<dbReference type="Gene3D" id="3.40.50.300">
    <property type="entry name" value="P-loop containing nucleotide triphosphate hydrolases"/>
    <property type="match status" value="2"/>
</dbReference>
<dbReference type="InterPro" id="IPR011527">
    <property type="entry name" value="ABC1_TM_dom"/>
</dbReference>
<evidence type="ECO:0000256" key="1">
    <source>
        <dbReference type="ARBA" id="ARBA00004141"/>
    </source>
</evidence>
<dbReference type="Pfam" id="PF00664">
    <property type="entry name" value="ABC_membrane"/>
    <property type="match status" value="2"/>
</dbReference>
<dbReference type="EC" id="7.6.2.2" evidence="3"/>
<evidence type="ECO:0000259" key="14">
    <source>
        <dbReference type="PROSITE" id="PS50929"/>
    </source>
</evidence>
<keyword evidence="9 12" id="KW-0472">Membrane</keyword>
<evidence type="ECO:0000259" key="13">
    <source>
        <dbReference type="PROSITE" id="PS50893"/>
    </source>
</evidence>
<feature type="domain" description="ABC transporter" evidence="13">
    <location>
        <begin position="598"/>
        <end position="823"/>
    </location>
</feature>
<feature type="compositionally biased region" description="Polar residues" evidence="11">
    <location>
        <begin position="32"/>
        <end position="47"/>
    </location>
</feature>
<comment type="caution">
    <text evidence="15">The sequence shown here is derived from an EMBL/GenBank/DDBJ whole genome shotgun (WGS) entry which is preliminary data.</text>
</comment>
<dbReference type="SMART" id="SM00382">
    <property type="entry name" value="AAA"/>
    <property type="match status" value="2"/>
</dbReference>
<gene>
    <name evidence="15" type="ORF">HYC85_015093</name>
</gene>
<dbReference type="AlphaFoldDB" id="A0A7J7HBI1"/>
<keyword evidence="7" id="KW-0067">ATP-binding</keyword>
<proteinExistence type="inferred from homology"/>
<evidence type="ECO:0000256" key="3">
    <source>
        <dbReference type="ARBA" id="ARBA00012191"/>
    </source>
</evidence>
<feature type="region of interest" description="Disordered" evidence="11">
    <location>
        <begin position="22"/>
        <end position="87"/>
    </location>
</feature>
<evidence type="ECO:0000313" key="15">
    <source>
        <dbReference type="EMBL" id="KAF5949136.1"/>
    </source>
</evidence>
<dbReference type="InterPro" id="IPR027417">
    <property type="entry name" value="P-loop_NTPase"/>
</dbReference>
<reference evidence="16" key="1">
    <citation type="journal article" date="2020" name="Nat. Commun.">
        <title>Genome assembly of wild tea tree DASZ reveals pedigree and selection history of tea varieties.</title>
        <authorList>
            <person name="Zhang W."/>
            <person name="Zhang Y."/>
            <person name="Qiu H."/>
            <person name="Guo Y."/>
            <person name="Wan H."/>
            <person name="Zhang X."/>
            <person name="Scossa F."/>
            <person name="Alseekh S."/>
            <person name="Zhang Q."/>
            <person name="Wang P."/>
            <person name="Xu L."/>
            <person name="Schmidt M.H."/>
            <person name="Jia X."/>
            <person name="Li D."/>
            <person name="Zhu A."/>
            <person name="Guo F."/>
            <person name="Chen W."/>
            <person name="Ni D."/>
            <person name="Usadel B."/>
            <person name="Fernie A.R."/>
            <person name="Wen W."/>
        </authorList>
    </citation>
    <scope>NUCLEOTIDE SEQUENCE [LARGE SCALE GENOMIC DNA]</scope>
    <source>
        <strain evidence="16">cv. G240</strain>
    </source>
</reference>
<evidence type="ECO:0000256" key="10">
    <source>
        <dbReference type="ARBA" id="ARBA00034018"/>
    </source>
</evidence>
<organism evidence="15 16">
    <name type="scientific">Camellia sinensis</name>
    <name type="common">Tea plant</name>
    <name type="synonym">Thea sinensis</name>
    <dbReference type="NCBI Taxonomy" id="4442"/>
    <lineage>
        <taxon>Eukaryota</taxon>
        <taxon>Viridiplantae</taxon>
        <taxon>Streptophyta</taxon>
        <taxon>Embryophyta</taxon>
        <taxon>Tracheophyta</taxon>
        <taxon>Spermatophyta</taxon>
        <taxon>Magnoliopsida</taxon>
        <taxon>eudicotyledons</taxon>
        <taxon>Gunneridae</taxon>
        <taxon>Pentapetalae</taxon>
        <taxon>asterids</taxon>
        <taxon>Ericales</taxon>
        <taxon>Theaceae</taxon>
        <taxon>Camellia</taxon>
    </lineage>
</organism>
<feature type="transmembrane region" description="Helical" evidence="12">
    <location>
        <begin position="283"/>
        <end position="301"/>
    </location>
</feature>
<dbReference type="PANTHER" id="PTHR24223:SF181">
    <property type="entry name" value="ABC TRANSPORTER C FAMILY MEMBER 3"/>
    <property type="match status" value="1"/>
</dbReference>
<feature type="domain" description="ABC transporter" evidence="13">
    <location>
        <begin position="962"/>
        <end position="1196"/>
    </location>
</feature>
<dbReference type="InterPro" id="IPR044726">
    <property type="entry name" value="ABCC_6TM_D2"/>
</dbReference>
<dbReference type="GO" id="GO:0008559">
    <property type="term" value="F:ABC-type xenobiotic transporter activity"/>
    <property type="evidence" value="ECO:0007669"/>
    <property type="project" value="UniProtKB-EC"/>
</dbReference>
<keyword evidence="6" id="KW-0547">Nucleotide-binding</keyword>
<evidence type="ECO:0000256" key="2">
    <source>
        <dbReference type="ARBA" id="ARBA00009726"/>
    </source>
</evidence>
<dbReference type="SUPFAM" id="SSF90123">
    <property type="entry name" value="ABC transporter transmembrane region"/>
    <property type="match status" value="2"/>
</dbReference>
<dbReference type="PANTHER" id="PTHR24223">
    <property type="entry name" value="ATP-BINDING CASSETTE SUB-FAMILY C"/>
    <property type="match status" value="1"/>
</dbReference>
<comment type="catalytic activity">
    <reaction evidence="10">
        <text>ATP + H2O + xenobioticSide 1 = ADP + phosphate + xenobioticSide 2.</text>
        <dbReference type="EC" id="7.6.2.2"/>
    </reaction>
</comment>
<evidence type="ECO:0000256" key="6">
    <source>
        <dbReference type="ARBA" id="ARBA00022741"/>
    </source>
</evidence>
<dbReference type="InterPro" id="IPR017871">
    <property type="entry name" value="ABC_transporter-like_CS"/>
</dbReference>
<dbReference type="CDD" id="cd18580">
    <property type="entry name" value="ABC_6TM_ABCC_D2"/>
    <property type="match status" value="1"/>
</dbReference>
<dbReference type="InterPro" id="IPR003439">
    <property type="entry name" value="ABC_transporter-like_ATP-bd"/>
</dbReference>
<evidence type="ECO:0000256" key="7">
    <source>
        <dbReference type="ARBA" id="ARBA00022840"/>
    </source>
</evidence>
<dbReference type="FunFam" id="3.40.50.300:FF:000169">
    <property type="entry name" value="ABC transporter C family member 3"/>
    <property type="match status" value="1"/>
</dbReference>
<feature type="domain" description="ABC transmembrane type-1" evidence="14">
    <location>
        <begin position="284"/>
        <end position="564"/>
    </location>
</feature>
<evidence type="ECO:0000256" key="8">
    <source>
        <dbReference type="ARBA" id="ARBA00022989"/>
    </source>
</evidence>
<evidence type="ECO:0000256" key="5">
    <source>
        <dbReference type="ARBA" id="ARBA00022692"/>
    </source>
</evidence>
<dbReference type="PROSITE" id="PS00211">
    <property type="entry name" value="ABC_TRANSPORTER_1"/>
    <property type="match status" value="1"/>
</dbReference>
<dbReference type="GO" id="GO:0005524">
    <property type="term" value="F:ATP binding"/>
    <property type="evidence" value="ECO:0007669"/>
    <property type="project" value="UniProtKB-KW"/>
</dbReference>
<dbReference type="GO" id="GO:0016887">
    <property type="term" value="F:ATP hydrolysis activity"/>
    <property type="evidence" value="ECO:0007669"/>
    <property type="project" value="InterPro"/>
</dbReference>